<dbReference type="AlphaFoldDB" id="A0A5C8EQ10"/>
<organism evidence="2 3">
    <name type="scientific">Brachyspira aalborgi</name>
    <dbReference type="NCBI Taxonomy" id="29522"/>
    <lineage>
        <taxon>Bacteria</taxon>
        <taxon>Pseudomonadati</taxon>
        <taxon>Spirochaetota</taxon>
        <taxon>Spirochaetia</taxon>
        <taxon>Brachyspirales</taxon>
        <taxon>Brachyspiraceae</taxon>
        <taxon>Brachyspira</taxon>
    </lineage>
</organism>
<evidence type="ECO:0000313" key="2">
    <source>
        <dbReference type="EMBL" id="TXJ38832.1"/>
    </source>
</evidence>
<evidence type="ECO:0000256" key="1">
    <source>
        <dbReference type="SAM" id="Coils"/>
    </source>
</evidence>
<sequence>MEVLEKDFYENLIKNNGELDKVKLIAEMYNDLGNIRAKNMRDIYGGSITTWGGNQWLVNCGGKIPYKIDVEFASNSTNILIYSKEKNEKLNKKHNKEIEELLKKNKLFEGVDGVYCTKSHQFPEEEKELYDYLDKLINVLNK</sequence>
<accession>A0A5C8EQ10</accession>
<keyword evidence="1" id="KW-0175">Coiled coil</keyword>
<comment type="caution">
    <text evidence="2">The sequence shown here is derived from an EMBL/GenBank/DDBJ whole genome shotgun (WGS) entry which is preliminary data.</text>
</comment>
<gene>
    <name evidence="2" type="ORF">EPJ81_06810</name>
</gene>
<feature type="coiled-coil region" evidence="1">
    <location>
        <begin position="84"/>
        <end position="111"/>
    </location>
</feature>
<protein>
    <submittedName>
        <fullName evidence="2">Uncharacterized protein</fullName>
    </submittedName>
</protein>
<dbReference type="RefSeq" id="WP_147546837.1">
    <property type="nucleotide sequence ID" value="NZ_SAYD01000018.1"/>
</dbReference>
<dbReference type="EMBL" id="SAYD01000018">
    <property type="protein sequence ID" value="TXJ38832.1"/>
    <property type="molecule type" value="Genomic_DNA"/>
</dbReference>
<proteinExistence type="predicted"/>
<dbReference type="Proteomes" id="UP000325002">
    <property type="component" value="Unassembled WGS sequence"/>
</dbReference>
<reference evidence="2 3" key="1">
    <citation type="journal article" date="1992" name="Lakartidningen">
        <title>[Penicillin V and not amoxicillin is the first choice preparation in acute otitis].</title>
        <authorList>
            <person name="Kamme C."/>
            <person name="Lundgren K."/>
            <person name="Prellner K."/>
        </authorList>
    </citation>
    <scope>NUCLEOTIDE SEQUENCE [LARGE SCALE GENOMIC DNA]</scope>
    <source>
        <strain evidence="2 3">PC3997IV</strain>
    </source>
</reference>
<evidence type="ECO:0000313" key="3">
    <source>
        <dbReference type="Proteomes" id="UP000325002"/>
    </source>
</evidence>
<name>A0A5C8EQ10_9SPIR</name>